<feature type="compositionally biased region" description="Low complexity" evidence="6">
    <location>
        <begin position="264"/>
        <end position="286"/>
    </location>
</feature>
<feature type="region of interest" description="Disordered" evidence="6">
    <location>
        <begin position="316"/>
        <end position="335"/>
    </location>
</feature>
<feature type="compositionally biased region" description="Low complexity" evidence="6">
    <location>
        <begin position="295"/>
        <end position="305"/>
    </location>
</feature>
<feature type="region of interest" description="Disordered" evidence="6">
    <location>
        <begin position="466"/>
        <end position="518"/>
    </location>
</feature>
<dbReference type="PANTHER" id="PTHR15012:SF32">
    <property type="entry name" value="PROTEIN SHROOM"/>
    <property type="match status" value="1"/>
</dbReference>
<feature type="region of interest" description="Disordered" evidence="6">
    <location>
        <begin position="601"/>
        <end position="647"/>
    </location>
</feature>
<organism evidence="8 10">
    <name type="scientific">Rotaria sordida</name>
    <dbReference type="NCBI Taxonomy" id="392033"/>
    <lineage>
        <taxon>Eukaryota</taxon>
        <taxon>Metazoa</taxon>
        <taxon>Spiralia</taxon>
        <taxon>Gnathifera</taxon>
        <taxon>Rotifera</taxon>
        <taxon>Eurotatoria</taxon>
        <taxon>Bdelloidea</taxon>
        <taxon>Philodinida</taxon>
        <taxon>Philodinidae</taxon>
        <taxon>Rotaria</taxon>
    </lineage>
</organism>
<dbReference type="EMBL" id="CAJNOL010003448">
    <property type="protein sequence ID" value="CAF1562983.1"/>
    <property type="molecule type" value="Genomic_DNA"/>
</dbReference>
<feature type="compositionally biased region" description="Polar residues" evidence="6">
    <location>
        <begin position="1076"/>
        <end position="1100"/>
    </location>
</feature>
<feature type="coiled-coil region" evidence="5">
    <location>
        <begin position="1215"/>
        <end position="1242"/>
    </location>
</feature>
<dbReference type="PROSITE" id="PS51307">
    <property type="entry name" value="ASD2"/>
    <property type="match status" value="1"/>
</dbReference>
<feature type="compositionally biased region" description="Polar residues" evidence="6">
    <location>
        <begin position="1025"/>
        <end position="1036"/>
    </location>
</feature>
<protein>
    <recommendedName>
        <fullName evidence="7">ASD2 domain-containing protein</fullName>
    </recommendedName>
</protein>
<feature type="compositionally biased region" description="Polar residues" evidence="6">
    <location>
        <begin position="419"/>
        <end position="435"/>
    </location>
</feature>
<evidence type="ECO:0000256" key="6">
    <source>
        <dbReference type="SAM" id="MobiDB-lite"/>
    </source>
</evidence>
<evidence type="ECO:0000256" key="5">
    <source>
        <dbReference type="SAM" id="Coils"/>
    </source>
</evidence>
<dbReference type="Pfam" id="PF08687">
    <property type="entry name" value="ASD2"/>
    <property type="match status" value="1"/>
</dbReference>
<feature type="compositionally biased region" description="Basic and acidic residues" evidence="6">
    <location>
        <begin position="436"/>
        <end position="449"/>
    </location>
</feature>
<feature type="compositionally biased region" description="Polar residues" evidence="6">
    <location>
        <begin position="377"/>
        <end position="387"/>
    </location>
</feature>
<evidence type="ECO:0000313" key="8">
    <source>
        <dbReference type="EMBL" id="CAF1285424.1"/>
    </source>
</evidence>
<feature type="region of interest" description="Disordered" evidence="6">
    <location>
        <begin position="159"/>
        <end position="180"/>
    </location>
</feature>
<feature type="compositionally biased region" description="Low complexity" evidence="6">
    <location>
        <begin position="1061"/>
        <end position="1075"/>
    </location>
</feature>
<sequence length="1445" mass="163419">MKLPEYTKNDTNLFIDECKTTSCLPNNYHSSIQCHSLHEENLPRSIDNKSLPSEYIYTELVKNIGNNEFIEEKRLLKRSSWSPNEEQPTYGLPPTGKRAFGEQSTSNKNFNRVRMRPKTTRHYQLQQPNQKILERPYSCNDKYDHLLIDKLSYSTVNHNGSLSNERREPSPTPSSSSIDSVLQIKTRASPSFDSSDFISDTSTASSMTTVTSLSSIMSSRQKTPIYDHMCSSKTRPLISEYQQTDLNHIDYKFLSPVLNTNTTPLSSPISSLPSSSSFSSSSTSFTCPKGHEESSSPSPSPIGSSLNQYAKFTLQTPTTDSSRDDNGHSTSTYGIMNMSMSSNRYHNQIHPSNSIITSNSTMTNNNDGLKSRREQTNSKIAGSSCLKSQKKDNNNNNNNNNKNQTKKSVHFGWHLPKQIRSTSPSTHWNSNSDNDIQTKKNYGEKVEEKEKIEITRRTIKTTTAPLSTNTIHRSFSLSPSLLSKEENNDSRRHRQEKKENVDELNRTTTTSGRATTAATHFHCTTKAATVTFNDGNQNISSTKEPNGTNNFNTSGNLTYSSADKQMPLNTLLVKNSTLNPHTTTTTTKKFTSTGGFFSFINRSNNSHNNNNNNNSSSNNENKQLKRTSSTQQKSKQHKIHGNKRLSADIDTLRSPLISSNNLSKGDIDKVTLNYQEERQSMTDNNTHIRFSCNTNSSIPLRTNTKMNRSSTSMSMNPTTITVKSDEGDSLNNGLLFKPVQSIEKEPFFLSPLKSLSNNNESLSSPSIGKIMQTSTLIISTPPQYHYYLYPPTSSISKKNLTTNRSISNISMNSISTNSSSSNASYESHIHDFDEDTLSYSTYSTNNQKNIHQFKSSSKTKPVILSDCVQAFWPPRPSSPPSSILKNIPEQKIKASTIEQNKHSNSINHKHKQSESNIIQNNVINSTYNDDSSSINNGNQTDVLPPTTSLILNNKNEVRSYSEPNSFTNGCLRIASDTSLEDTQASYSERLREKSRSIKATNQLISMKNNNNNNSLSRSRSKDTLENQYENSNSINKNILRPKSDDFQSKRQFFENRTYTDYTPTTTTTATNNKTYSLSTSNNNYQRSETKQQTPPDSTIRTTKYFDTFSTQTTFPPTIYRKPVRIVKAVQRSVQSPSINHSTTPLSTKMNSENDFKPLSLPYTNELIINNQYHRSSDYIRNLFPIPDRLKRKCSKQNLTTINNMNDIQTMFNDNIRQTEDLLLNLKRNLEILQENQRIINDEIEINTILGTKLINIIESKAELNEIEKVKLHISEIDTITSILLKLSSRLAKVENDLLMITDDNAHTKASLLERREKIQEKHNEAKSLKDGIDRRSRLVTNILRKYFSDEQYDDYDHFIRMKSTLLIDTKDIEENITFLQKQIDTLLNKSSLSSPSSLSSSSVVNNQQYSSTSSISLFENLQRSNSTNKVDNLQTNYFNTISSTA</sequence>
<evidence type="ECO:0000256" key="2">
    <source>
        <dbReference type="ARBA" id="ARBA00006469"/>
    </source>
</evidence>
<keyword evidence="3" id="KW-0963">Cytoplasm</keyword>
<feature type="region of interest" description="Disordered" evidence="6">
    <location>
        <begin position="1061"/>
        <end position="1100"/>
    </location>
</feature>
<dbReference type="PANTHER" id="PTHR15012">
    <property type="entry name" value="APICAL PROTEIN/SHROOM-RELATED"/>
    <property type="match status" value="1"/>
</dbReference>
<evidence type="ECO:0000256" key="1">
    <source>
        <dbReference type="ARBA" id="ARBA00004245"/>
    </source>
</evidence>
<dbReference type="Proteomes" id="UP000663870">
    <property type="component" value="Unassembled WGS sequence"/>
</dbReference>
<feature type="region of interest" description="Disordered" evidence="6">
    <location>
        <begin position="80"/>
        <end position="105"/>
    </location>
</feature>
<feature type="compositionally biased region" description="Polar residues" evidence="6">
    <location>
        <begin position="466"/>
        <end position="481"/>
    </location>
</feature>
<reference evidence="8" key="1">
    <citation type="submission" date="2021-02" db="EMBL/GenBank/DDBJ databases">
        <authorList>
            <person name="Nowell W R."/>
        </authorList>
    </citation>
    <scope>NUCLEOTIDE SEQUENCE</scope>
</reference>
<dbReference type="GO" id="GO:0043296">
    <property type="term" value="C:apical junction complex"/>
    <property type="evidence" value="ECO:0007669"/>
    <property type="project" value="TreeGrafter"/>
</dbReference>
<feature type="compositionally biased region" description="Low complexity" evidence="6">
    <location>
        <begin position="507"/>
        <end position="518"/>
    </location>
</feature>
<dbReference type="InterPro" id="IPR014799">
    <property type="entry name" value="ASD2_dom"/>
</dbReference>
<feature type="domain" description="ASD2" evidence="7">
    <location>
        <begin position="1096"/>
        <end position="1391"/>
    </location>
</feature>
<evidence type="ECO:0000256" key="3">
    <source>
        <dbReference type="ARBA" id="ARBA00022490"/>
    </source>
</evidence>
<evidence type="ECO:0000259" key="7">
    <source>
        <dbReference type="PROSITE" id="PS51307"/>
    </source>
</evidence>
<evidence type="ECO:0000313" key="11">
    <source>
        <dbReference type="Proteomes" id="UP000663870"/>
    </source>
</evidence>
<proteinExistence type="inferred from homology"/>
<comment type="similarity">
    <text evidence="2">Belongs to the shroom family.</text>
</comment>
<gene>
    <name evidence="9" type="ORF">JXQ802_LOCUS44517</name>
    <name evidence="8" type="ORF">PYM288_LOCUS29106</name>
</gene>
<evidence type="ECO:0000256" key="4">
    <source>
        <dbReference type="ARBA" id="ARBA00023212"/>
    </source>
</evidence>
<keyword evidence="11" id="KW-1185">Reference proteome</keyword>
<keyword evidence="4" id="KW-0206">Cytoskeleton</keyword>
<feature type="compositionally biased region" description="Low complexity" evidence="6">
    <location>
        <begin position="394"/>
        <end position="403"/>
    </location>
</feature>
<name>A0A815CKV9_9BILA</name>
<accession>A0A815CKV9</accession>
<dbReference type="Gene3D" id="6.10.250.3120">
    <property type="match status" value="1"/>
</dbReference>
<feature type="region of interest" description="Disordered" evidence="6">
    <location>
        <begin position="1004"/>
        <end position="1049"/>
    </location>
</feature>
<feature type="compositionally biased region" description="Basic and acidic residues" evidence="6">
    <location>
        <begin position="483"/>
        <end position="505"/>
    </location>
</feature>
<feature type="compositionally biased region" description="Low complexity" evidence="6">
    <location>
        <begin position="1008"/>
        <end position="1017"/>
    </location>
</feature>
<dbReference type="GO" id="GO:0007015">
    <property type="term" value="P:actin filament organization"/>
    <property type="evidence" value="ECO:0007669"/>
    <property type="project" value="TreeGrafter"/>
</dbReference>
<comment type="subcellular location">
    <subcellularLocation>
        <location evidence="1">Cytoplasm</location>
        <location evidence="1">Cytoskeleton</location>
    </subcellularLocation>
</comment>
<dbReference type="GO" id="GO:0016324">
    <property type="term" value="C:apical plasma membrane"/>
    <property type="evidence" value="ECO:0007669"/>
    <property type="project" value="TreeGrafter"/>
</dbReference>
<evidence type="ECO:0000313" key="9">
    <source>
        <dbReference type="EMBL" id="CAF1562983.1"/>
    </source>
</evidence>
<feature type="region of interest" description="Disordered" evidence="6">
    <location>
        <begin position="687"/>
        <end position="716"/>
    </location>
</feature>
<keyword evidence="5" id="KW-0175">Coiled coil</keyword>
<evidence type="ECO:0000313" key="10">
    <source>
        <dbReference type="Proteomes" id="UP000663854"/>
    </source>
</evidence>
<feature type="compositionally biased region" description="Low complexity" evidence="6">
    <location>
        <begin position="601"/>
        <end position="621"/>
    </location>
</feature>
<feature type="region of interest" description="Disordered" evidence="6">
    <location>
        <begin position="344"/>
        <end position="449"/>
    </location>
</feature>
<dbReference type="InterPro" id="IPR027685">
    <property type="entry name" value="Shroom_fam"/>
</dbReference>
<dbReference type="GO" id="GO:0030864">
    <property type="term" value="C:cortical actin cytoskeleton"/>
    <property type="evidence" value="ECO:0007669"/>
    <property type="project" value="TreeGrafter"/>
</dbReference>
<feature type="region of interest" description="Disordered" evidence="6">
    <location>
        <begin position="264"/>
        <end position="306"/>
    </location>
</feature>
<dbReference type="GO" id="GO:0051015">
    <property type="term" value="F:actin filament binding"/>
    <property type="evidence" value="ECO:0007669"/>
    <property type="project" value="InterPro"/>
</dbReference>
<dbReference type="Proteomes" id="UP000663854">
    <property type="component" value="Unassembled WGS sequence"/>
</dbReference>
<feature type="compositionally biased region" description="Basic residues" evidence="6">
    <location>
        <begin position="634"/>
        <end position="643"/>
    </location>
</feature>
<dbReference type="EMBL" id="CAJNOH010002299">
    <property type="protein sequence ID" value="CAF1285424.1"/>
    <property type="molecule type" value="Genomic_DNA"/>
</dbReference>
<feature type="compositionally biased region" description="Low complexity" evidence="6">
    <location>
        <begin position="352"/>
        <end position="366"/>
    </location>
</feature>
<dbReference type="GO" id="GO:0005912">
    <property type="term" value="C:adherens junction"/>
    <property type="evidence" value="ECO:0007669"/>
    <property type="project" value="TreeGrafter"/>
</dbReference>
<comment type="caution">
    <text evidence="8">The sequence shown here is derived from an EMBL/GenBank/DDBJ whole genome shotgun (WGS) entry which is preliminary data.</text>
</comment>